<reference evidence="1 2" key="1">
    <citation type="submission" date="2020-11" db="EMBL/GenBank/DDBJ databases">
        <title>Carbohydrate-dependent, anaerobic sulfur respiration: A novel catabolism in halophilic archaea.</title>
        <authorList>
            <person name="Sorokin D.Y."/>
            <person name="Messina E."/>
            <person name="Smedile F."/>
            <person name="La Cono V."/>
            <person name="Hallsworth J.E."/>
            <person name="Yakimov M.M."/>
        </authorList>
    </citation>
    <scope>NUCLEOTIDE SEQUENCE [LARGE SCALE GENOMIC DNA]</scope>
    <source>
        <strain evidence="1 2">HSR-Est</strain>
    </source>
</reference>
<dbReference type="AlphaFoldDB" id="A0A897NMJ2"/>
<protein>
    <submittedName>
        <fullName evidence="1">RecB family nuclease</fullName>
    </submittedName>
</protein>
<sequence>MHSFRDVATAAYCPRKLYYRQRDPDLGESIPDGVADRRQVAFEYDELLADETALLAAPIEVTPTTFRSRVGCHKAGLDAWEQLVDPPARDAMLEGKDARGVAHKVLEQPLAPSLVFAGRPPEQGVWEPQSVHLVAAALALSWEREQSVERAFAEYPAYGVIREIELSARRRSQYRAALRTADSIDGPPSRTENRQKCQACEYREGCGVQTRSLRSLLG</sequence>
<proteinExistence type="predicted"/>
<dbReference type="EMBL" id="CP064791">
    <property type="protein sequence ID" value="QSG13982.1"/>
    <property type="molecule type" value="Genomic_DNA"/>
</dbReference>
<evidence type="ECO:0000313" key="2">
    <source>
        <dbReference type="Proteomes" id="UP000663292"/>
    </source>
</evidence>
<gene>
    <name evidence="1" type="ORF">HSEST_0433</name>
</gene>
<accession>A0A897NMJ2</accession>
<dbReference type="RefSeq" id="WP_229121931.1">
    <property type="nucleotide sequence ID" value="NZ_CP064791.1"/>
</dbReference>
<dbReference type="GeneID" id="68857073"/>
<name>A0A897NMJ2_9EURY</name>
<organism evidence="1 2">
    <name type="scientific">Halapricum desulfuricans</name>
    <dbReference type="NCBI Taxonomy" id="2841257"/>
    <lineage>
        <taxon>Archaea</taxon>
        <taxon>Methanobacteriati</taxon>
        <taxon>Methanobacteriota</taxon>
        <taxon>Stenosarchaea group</taxon>
        <taxon>Halobacteria</taxon>
        <taxon>Halobacteriales</taxon>
        <taxon>Haloarculaceae</taxon>
        <taxon>Halapricum</taxon>
    </lineage>
</organism>
<keyword evidence="2" id="KW-1185">Reference proteome</keyword>
<evidence type="ECO:0000313" key="1">
    <source>
        <dbReference type="EMBL" id="QSG13982.1"/>
    </source>
</evidence>
<dbReference type="Proteomes" id="UP000663292">
    <property type="component" value="Chromosome"/>
</dbReference>